<evidence type="ECO:0000256" key="5">
    <source>
        <dbReference type="PROSITE-ProRule" id="PRU00207"/>
    </source>
</evidence>
<evidence type="ECO:0000256" key="6">
    <source>
        <dbReference type="SAM" id="MobiDB-lite"/>
    </source>
</evidence>
<evidence type="ECO:0000256" key="2">
    <source>
        <dbReference type="ARBA" id="ARBA00022771"/>
    </source>
</evidence>
<accession>R7T3N3</accession>
<evidence type="ECO:0000256" key="3">
    <source>
        <dbReference type="ARBA" id="ARBA00022833"/>
    </source>
</evidence>
<keyword evidence="2 5" id="KW-0863">Zinc-finger</keyword>
<dbReference type="Proteomes" id="UP000014760">
    <property type="component" value="Unassembled WGS sequence"/>
</dbReference>
<dbReference type="AlphaFoldDB" id="R7T3N3"/>
<protein>
    <recommendedName>
        <fullName evidence="12">RING-type domain-containing protein</fullName>
    </recommendedName>
</protein>
<dbReference type="PANTHER" id="PTHR23059:SF4">
    <property type="entry name" value="ZINC FINGER TRAF-TYPE-CONTAINING PROTEIN 1"/>
    <property type="match status" value="1"/>
</dbReference>
<dbReference type="Gene3D" id="3.30.40.10">
    <property type="entry name" value="Zinc/RING finger domain, C3HC4 (zinc finger)"/>
    <property type="match status" value="2"/>
</dbReference>
<evidence type="ECO:0008006" key="12">
    <source>
        <dbReference type="Google" id="ProtNLM"/>
    </source>
</evidence>
<proteinExistence type="inferred from homology"/>
<dbReference type="STRING" id="283909.R7T3N3"/>
<evidence type="ECO:0000259" key="7">
    <source>
        <dbReference type="PROSITE" id="PS50089"/>
    </source>
</evidence>
<gene>
    <name evidence="9" type="ORF">CAPTEDRAFT_168572</name>
</gene>
<dbReference type="InterPro" id="IPR001841">
    <property type="entry name" value="Znf_RING"/>
</dbReference>
<evidence type="ECO:0000313" key="11">
    <source>
        <dbReference type="Proteomes" id="UP000014760"/>
    </source>
</evidence>
<feature type="region of interest" description="Disordered" evidence="6">
    <location>
        <begin position="1"/>
        <end position="27"/>
    </location>
</feature>
<dbReference type="PROSITE" id="PS50089">
    <property type="entry name" value="ZF_RING_2"/>
    <property type="match status" value="1"/>
</dbReference>
<evidence type="ECO:0000313" key="10">
    <source>
        <dbReference type="EnsemblMetazoa" id="CapteP168572"/>
    </source>
</evidence>
<dbReference type="PANTHER" id="PTHR23059">
    <property type="entry name" value="CYSTEINE AND HISTIDINE-RICH PROTEIN 1"/>
    <property type="match status" value="1"/>
</dbReference>
<name>R7T3N3_CAPTE</name>
<dbReference type="PROSITE" id="PS50145">
    <property type="entry name" value="ZF_TRAF"/>
    <property type="match status" value="1"/>
</dbReference>
<dbReference type="SUPFAM" id="SSF49599">
    <property type="entry name" value="TRAF domain-like"/>
    <property type="match status" value="1"/>
</dbReference>
<keyword evidence="1 5" id="KW-0479">Metal-binding</keyword>
<sequence>MNSSETQQNPEESMEPSPKKMKIDNPPATSEYKLEERLSGILCCAVCLDLPKVAVYQCTNGHLMCAGCLAHLLADARLKDEEATCPNCRCDISKNLCTRNLAVEKAISEMPAPCPFCATLLPRAGLNYHTKAECQERLVQCQYQRIGCSWEGPFHESSEHEAACALPKRSGREVLSAITSMDAEQGAEIKRYHRLFDLLSYEKITFNDLQLRPYRTDDFITKLYYETSRFSAFNMQWVIKSHVNDSQKSPEKTCKRTLSYQLILKSKIEHPFHVHFLALRGPYGDMQARPAVYEFEFTKESLESPVRDLPVDGSSECNRLLALKNINMRLILFQVPKKQ</sequence>
<dbReference type="Pfam" id="PF02176">
    <property type="entry name" value="zf-TRAF"/>
    <property type="match status" value="1"/>
</dbReference>
<reference evidence="10" key="3">
    <citation type="submission" date="2015-06" db="UniProtKB">
        <authorList>
            <consortium name="EnsemblMetazoa"/>
        </authorList>
    </citation>
    <scope>IDENTIFICATION</scope>
</reference>
<keyword evidence="3 5" id="KW-0862">Zinc</keyword>
<dbReference type="InterPro" id="IPR001293">
    <property type="entry name" value="Znf_TRAF"/>
</dbReference>
<dbReference type="InterPro" id="IPR039338">
    <property type="entry name" value="ZFTRAF1"/>
</dbReference>
<feature type="compositionally biased region" description="Polar residues" evidence="6">
    <location>
        <begin position="1"/>
        <end position="11"/>
    </location>
</feature>
<dbReference type="InterPro" id="IPR013083">
    <property type="entry name" value="Znf_RING/FYVE/PHD"/>
</dbReference>
<organism evidence="9">
    <name type="scientific">Capitella teleta</name>
    <name type="common">Polychaete worm</name>
    <dbReference type="NCBI Taxonomy" id="283909"/>
    <lineage>
        <taxon>Eukaryota</taxon>
        <taxon>Metazoa</taxon>
        <taxon>Spiralia</taxon>
        <taxon>Lophotrochozoa</taxon>
        <taxon>Annelida</taxon>
        <taxon>Polychaeta</taxon>
        <taxon>Sedentaria</taxon>
        <taxon>Scolecida</taxon>
        <taxon>Capitellidae</taxon>
        <taxon>Capitella</taxon>
    </lineage>
</organism>
<feature type="domain" description="TRAF-type" evidence="8">
    <location>
        <begin position="111"/>
        <end position="148"/>
    </location>
</feature>
<reference evidence="9 11" key="2">
    <citation type="journal article" date="2013" name="Nature">
        <title>Insights into bilaterian evolution from three spiralian genomes.</title>
        <authorList>
            <person name="Simakov O."/>
            <person name="Marletaz F."/>
            <person name="Cho S.J."/>
            <person name="Edsinger-Gonzales E."/>
            <person name="Havlak P."/>
            <person name="Hellsten U."/>
            <person name="Kuo D.H."/>
            <person name="Larsson T."/>
            <person name="Lv J."/>
            <person name="Arendt D."/>
            <person name="Savage R."/>
            <person name="Osoegawa K."/>
            <person name="de Jong P."/>
            <person name="Grimwood J."/>
            <person name="Chapman J.A."/>
            <person name="Shapiro H."/>
            <person name="Aerts A."/>
            <person name="Otillar R.P."/>
            <person name="Terry A.Y."/>
            <person name="Boore J.L."/>
            <person name="Grigoriev I.V."/>
            <person name="Lindberg D.R."/>
            <person name="Seaver E.C."/>
            <person name="Weisblat D.A."/>
            <person name="Putnam N.H."/>
            <person name="Rokhsar D.S."/>
        </authorList>
    </citation>
    <scope>NUCLEOTIDE SEQUENCE</scope>
    <source>
        <strain evidence="9 11">I ESC-2004</strain>
    </source>
</reference>
<dbReference type="GO" id="GO:0008270">
    <property type="term" value="F:zinc ion binding"/>
    <property type="evidence" value="ECO:0007669"/>
    <property type="project" value="UniProtKB-KW"/>
</dbReference>
<reference evidence="11" key="1">
    <citation type="submission" date="2012-12" db="EMBL/GenBank/DDBJ databases">
        <authorList>
            <person name="Hellsten U."/>
            <person name="Grimwood J."/>
            <person name="Chapman J.A."/>
            <person name="Shapiro H."/>
            <person name="Aerts A."/>
            <person name="Otillar R.P."/>
            <person name="Terry A.Y."/>
            <person name="Boore J.L."/>
            <person name="Simakov O."/>
            <person name="Marletaz F."/>
            <person name="Cho S.-J."/>
            <person name="Edsinger-Gonzales E."/>
            <person name="Havlak P."/>
            <person name="Kuo D.-H."/>
            <person name="Larsson T."/>
            <person name="Lv J."/>
            <person name="Arendt D."/>
            <person name="Savage R."/>
            <person name="Osoegawa K."/>
            <person name="de Jong P."/>
            <person name="Lindberg D.R."/>
            <person name="Seaver E.C."/>
            <person name="Weisblat D.A."/>
            <person name="Putnam N.H."/>
            <person name="Grigoriev I.V."/>
            <person name="Rokhsar D.S."/>
        </authorList>
    </citation>
    <scope>NUCLEOTIDE SEQUENCE</scope>
    <source>
        <strain evidence="11">I ESC-2004</strain>
    </source>
</reference>
<dbReference type="CDD" id="cd16505">
    <property type="entry name" value="RING-HC_CYHR1"/>
    <property type="match status" value="1"/>
</dbReference>
<dbReference type="OMA" id="HERPEHE"/>
<dbReference type="EMBL" id="AMQN01003650">
    <property type="status" value="NOT_ANNOTATED_CDS"/>
    <property type="molecule type" value="Genomic_DNA"/>
</dbReference>
<dbReference type="HOGENOM" id="CLU_035849_0_0_1"/>
<feature type="zinc finger region" description="TRAF-type" evidence="5">
    <location>
        <begin position="111"/>
        <end position="148"/>
    </location>
</feature>
<evidence type="ECO:0000256" key="4">
    <source>
        <dbReference type="ARBA" id="ARBA00034319"/>
    </source>
</evidence>
<feature type="domain" description="RING-type" evidence="7">
    <location>
        <begin position="44"/>
        <end position="89"/>
    </location>
</feature>
<dbReference type="EnsemblMetazoa" id="CapteT168572">
    <property type="protein sequence ID" value="CapteP168572"/>
    <property type="gene ID" value="CapteG168572"/>
</dbReference>
<evidence type="ECO:0000259" key="8">
    <source>
        <dbReference type="PROSITE" id="PS50145"/>
    </source>
</evidence>
<keyword evidence="11" id="KW-1185">Reference proteome</keyword>
<dbReference type="EMBL" id="KB312379">
    <property type="protein sequence ID" value="ELT87328.1"/>
    <property type="molecule type" value="Genomic_DNA"/>
</dbReference>
<comment type="similarity">
    <text evidence="4">Belongs to the ZFTRAF1 family.</text>
</comment>
<dbReference type="CDD" id="cd22861">
    <property type="entry name" value="CYHR1_C"/>
    <property type="match status" value="1"/>
</dbReference>
<evidence type="ECO:0000256" key="1">
    <source>
        <dbReference type="ARBA" id="ARBA00022723"/>
    </source>
</evidence>
<evidence type="ECO:0000313" key="9">
    <source>
        <dbReference type="EMBL" id="ELT87328.1"/>
    </source>
</evidence>
<dbReference type="GO" id="GO:0005634">
    <property type="term" value="C:nucleus"/>
    <property type="evidence" value="ECO:0007669"/>
    <property type="project" value="TreeGrafter"/>
</dbReference>
<dbReference type="SUPFAM" id="SSF57850">
    <property type="entry name" value="RING/U-box"/>
    <property type="match status" value="1"/>
</dbReference>
<dbReference type="OrthoDB" id="10062218at2759"/>
<dbReference type="FunCoup" id="R7T3N3">
    <property type="interactions" value="458"/>
</dbReference>